<reference evidence="1" key="1">
    <citation type="journal article" date="2021" name="IMA Fungus">
        <title>Genomic characterization of three marine fungi, including Emericellopsis atlantica sp. nov. with signatures of a generalist lifestyle and marine biomass degradation.</title>
        <authorList>
            <person name="Hagestad O.C."/>
            <person name="Hou L."/>
            <person name="Andersen J.H."/>
            <person name="Hansen E.H."/>
            <person name="Altermark B."/>
            <person name="Li C."/>
            <person name="Kuhnert E."/>
            <person name="Cox R.J."/>
            <person name="Crous P.W."/>
            <person name="Spatafora J.W."/>
            <person name="Lail K."/>
            <person name="Amirebrahimi M."/>
            <person name="Lipzen A."/>
            <person name="Pangilinan J."/>
            <person name="Andreopoulos W."/>
            <person name="Hayes R.D."/>
            <person name="Ng V."/>
            <person name="Grigoriev I.V."/>
            <person name="Jackson S.A."/>
            <person name="Sutton T.D.S."/>
            <person name="Dobson A.D.W."/>
            <person name="Rama T."/>
        </authorList>
    </citation>
    <scope>NUCLEOTIDE SEQUENCE</scope>
    <source>
        <strain evidence="1">TS7</strain>
    </source>
</reference>
<dbReference type="AlphaFoldDB" id="A0A9P8CMQ6"/>
<gene>
    <name evidence="1" type="ORF">F5Z01DRAFT_169606</name>
</gene>
<protein>
    <submittedName>
        <fullName evidence="1">Uncharacterized protein</fullName>
    </submittedName>
</protein>
<dbReference type="GeneID" id="70288783"/>
<keyword evidence="2" id="KW-1185">Reference proteome</keyword>
<organism evidence="1 2">
    <name type="scientific">Emericellopsis atlantica</name>
    <dbReference type="NCBI Taxonomy" id="2614577"/>
    <lineage>
        <taxon>Eukaryota</taxon>
        <taxon>Fungi</taxon>
        <taxon>Dikarya</taxon>
        <taxon>Ascomycota</taxon>
        <taxon>Pezizomycotina</taxon>
        <taxon>Sordariomycetes</taxon>
        <taxon>Hypocreomycetidae</taxon>
        <taxon>Hypocreales</taxon>
        <taxon>Bionectriaceae</taxon>
        <taxon>Emericellopsis</taxon>
    </lineage>
</organism>
<name>A0A9P8CMQ6_9HYPO</name>
<proteinExistence type="predicted"/>
<evidence type="ECO:0000313" key="2">
    <source>
        <dbReference type="Proteomes" id="UP000887229"/>
    </source>
</evidence>
<dbReference type="RefSeq" id="XP_046116883.1">
    <property type="nucleotide sequence ID" value="XM_046257880.1"/>
</dbReference>
<evidence type="ECO:0000313" key="1">
    <source>
        <dbReference type="EMBL" id="KAG9252959.1"/>
    </source>
</evidence>
<sequence length="210" mass="22851">MDTVPGFWSLGINWYVLPRPQKPPLEATSLGQRAHLNPQLSRMHFQTSASLLALLGGLSHVQAYWLVASAITGFGGPVGGTGNQWLVADSLDCDVLNNAGLVNSASDVSSNDGVRVVWGDGDCANWPGTGCPTVAEQHFPDFHRSKCMAVLACRDVPIERQSGLETLPTSWFFKPASELRGFGLWGPSRHIPSSFLARWRRRGEILLCPI</sequence>
<accession>A0A9P8CMQ6</accession>
<dbReference type="Proteomes" id="UP000887229">
    <property type="component" value="Unassembled WGS sequence"/>
</dbReference>
<dbReference type="EMBL" id="MU251259">
    <property type="protein sequence ID" value="KAG9252959.1"/>
    <property type="molecule type" value="Genomic_DNA"/>
</dbReference>
<comment type="caution">
    <text evidence="1">The sequence shown here is derived from an EMBL/GenBank/DDBJ whole genome shotgun (WGS) entry which is preliminary data.</text>
</comment>